<dbReference type="OrthoDB" id="6753189at2759"/>
<dbReference type="Pfam" id="PF16087">
    <property type="entry name" value="DUF4817"/>
    <property type="match status" value="1"/>
</dbReference>
<dbReference type="InterPro" id="IPR032135">
    <property type="entry name" value="DUF4817"/>
</dbReference>
<gene>
    <name evidence="2" type="primary">LOC114339465</name>
</gene>
<dbReference type="PANTHER" id="PTHR47326">
    <property type="entry name" value="TRANSPOSABLE ELEMENT TC3 TRANSPOSASE-LIKE PROTEIN"/>
    <property type="match status" value="1"/>
</dbReference>
<accession>A0A6P7GJ02</accession>
<reference evidence="2" key="1">
    <citation type="submission" date="2025-08" db="UniProtKB">
        <authorList>
            <consortium name="RefSeq"/>
        </authorList>
    </citation>
    <scope>IDENTIFICATION</scope>
    <source>
        <tissue evidence="2">Whole insect</tissue>
    </source>
</reference>
<name>A0A6P7GJ02_DIAVI</name>
<evidence type="ECO:0000259" key="1">
    <source>
        <dbReference type="Pfam" id="PF16087"/>
    </source>
</evidence>
<evidence type="ECO:0000313" key="2">
    <source>
        <dbReference type="RefSeq" id="XP_028145927.1"/>
    </source>
</evidence>
<dbReference type="AlphaFoldDB" id="A0A6P7GJ02"/>
<dbReference type="InParanoid" id="A0A6P7GJ02"/>
<sequence length="198" mass="23141">MAHYSNSEMTDILLVLGECSGNAAAAVRLYREKYRNGNIPNARTFVSTERRLRETGCLQRRNTDAGRRREARNVRVEQQILDAVINDPTISTRRLGLRTNISHQSVLRVLHEQQLHPYHYRQVQELLPDDMPLRVDFCEVLQNKVQTAPNFLSNILFTDEATFTRQGMFNSRNMHFWAEENPRATMETHFQHTFKINV</sequence>
<organism evidence="2">
    <name type="scientific">Diabrotica virgifera virgifera</name>
    <name type="common">western corn rootworm</name>
    <dbReference type="NCBI Taxonomy" id="50390"/>
    <lineage>
        <taxon>Eukaryota</taxon>
        <taxon>Metazoa</taxon>
        <taxon>Ecdysozoa</taxon>
        <taxon>Arthropoda</taxon>
        <taxon>Hexapoda</taxon>
        <taxon>Insecta</taxon>
        <taxon>Pterygota</taxon>
        <taxon>Neoptera</taxon>
        <taxon>Endopterygota</taxon>
        <taxon>Coleoptera</taxon>
        <taxon>Polyphaga</taxon>
        <taxon>Cucujiformia</taxon>
        <taxon>Chrysomeloidea</taxon>
        <taxon>Chrysomelidae</taxon>
        <taxon>Galerucinae</taxon>
        <taxon>Diabroticina</taxon>
        <taxon>Diabroticites</taxon>
        <taxon>Diabrotica</taxon>
    </lineage>
</organism>
<proteinExistence type="predicted"/>
<dbReference type="Gene3D" id="3.30.420.10">
    <property type="entry name" value="Ribonuclease H-like superfamily/Ribonuclease H"/>
    <property type="match status" value="1"/>
</dbReference>
<dbReference type="KEGG" id="dvv:114339465"/>
<feature type="domain" description="DUF4817" evidence="1">
    <location>
        <begin position="10"/>
        <end position="59"/>
    </location>
</feature>
<protein>
    <submittedName>
        <fullName evidence="2">Uncharacterized protein LOC114339465</fullName>
    </submittedName>
</protein>
<dbReference type="PANTHER" id="PTHR47326:SF1">
    <property type="entry name" value="HTH PSQ-TYPE DOMAIN-CONTAINING PROTEIN"/>
    <property type="match status" value="1"/>
</dbReference>
<dbReference type="RefSeq" id="XP_028145927.1">
    <property type="nucleotide sequence ID" value="XM_028290126.1"/>
</dbReference>
<dbReference type="GO" id="GO:0003676">
    <property type="term" value="F:nucleic acid binding"/>
    <property type="evidence" value="ECO:0007669"/>
    <property type="project" value="InterPro"/>
</dbReference>
<dbReference type="InterPro" id="IPR036397">
    <property type="entry name" value="RNaseH_sf"/>
</dbReference>